<comment type="caution">
    <text evidence="8">The sequence shown here is derived from an EMBL/GenBank/DDBJ whole genome shotgun (WGS) entry which is preliminary data.</text>
</comment>
<evidence type="ECO:0000256" key="2">
    <source>
        <dbReference type="ARBA" id="ARBA00023015"/>
    </source>
</evidence>
<dbReference type="InterPro" id="IPR011006">
    <property type="entry name" value="CheY-like_superfamily"/>
</dbReference>
<dbReference type="Gene3D" id="3.40.50.2300">
    <property type="match status" value="1"/>
</dbReference>
<name>A0A7W8QUL9_9ACTN</name>
<dbReference type="Proteomes" id="UP000572635">
    <property type="component" value="Unassembled WGS sequence"/>
</dbReference>
<dbReference type="PROSITE" id="PS50110">
    <property type="entry name" value="RESPONSE_REGULATORY"/>
    <property type="match status" value="1"/>
</dbReference>
<dbReference type="GO" id="GO:0003677">
    <property type="term" value="F:DNA binding"/>
    <property type="evidence" value="ECO:0007669"/>
    <property type="project" value="UniProtKB-KW"/>
</dbReference>
<dbReference type="InterPro" id="IPR000792">
    <property type="entry name" value="Tscrpt_reg_LuxR_C"/>
</dbReference>
<dbReference type="GO" id="GO:0006355">
    <property type="term" value="P:regulation of DNA-templated transcription"/>
    <property type="evidence" value="ECO:0007669"/>
    <property type="project" value="InterPro"/>
</dbReference>
<dbReference type="CDD" id="cd06170">
    <property type="entry name" value="LuxR_C_like"/>
    <property type="match status" value="1"/>
</dbReference>
<evidence type="ECO:0000313" key="9">
    <source>
        <dbReference type="Proteomes" id="UP000572635"/>
    </source>
</evidence>
<evidence type="ECO:0000256" key="4">
    <source>
        <dbReference type="ARBA" id="ARBA00023163"/>
    </source>
</evidence>
<dbReference type="SUPFAM" id="SSF52172">
    <property type="entry name" value="CheY-like"/>
    <property type="match status" value="1"/>
</dbReference>
<proteinExistence type="predicted"/>
<dbReference type="PROSITE" id="PS50043">
    <property type="entry name" value="HTH_LUXR_2"/>
    <property type="match status" value="1"/>
</dbReference>
<evidence type="ECO:0000259" key="7">
    <source>
        <dbReference type="PROSITE" id="PS50110"/>
    </source>
</evidence>
<keyword evidence="9" id="KW-1185">Reference proteome</keyword>
<evidence type="ECO:0000259" key="6">
    <source>
        <dbReference type="PROSITE" id="PS50043"/>
    </source>
</evidence>
<feature type="modified residue" description="4-aspartylphosphate" evidence="5">
    <location>
        <position position="54"/>
    </location>
</feature>
<evidence type="ECO:0000313" key="8">
    <source>
        <dbReference type="EMBL" id="MBB5435951.1"/>
    </source>
</evidence>
<dbReference type="PANTHER" id="PTHR43214">
    <property type="entry name" value="TWO-COMPONENT RESPONSE REGULATOR"/>
    <property type="match status" value="1"/>
</dbReference>
<gene>
    <name evidence="8" type="ORF">HDA36_006099</name>
</gene>
<dbReference type="InterPro" id="IPR058245">
    <property type="entry name" value="NreC/VraR/RcsB-like_REC"/>
</dbReference>
<accession>A0A7W8QUL9</accession>
<evidence type="ECO:0000256" key="1">
    <source>
        <dbReference type="ARBA" id="ARBA00022553"/>
    </source>
</evidence>
<dbReference type="CDD" id="cd17535">
    <property type="entry name" value="REC_NarL-like"/>
    <property type="match status" value="1"/>
</dbReference>
<evidence type="ECO:0000256" key="3">
    <source>
        <dbReference type="ARBA" id="ARBA00023125"/>
    </source>
</evidence>
<sequence>MIRVLLVDDQALIRGGFRALLEAEEGIAVVGEAADGREGVELARDRLPDVALVDVQMPVLGGIGATRRIAADPALDGVRVVILTNYGLDEYVYDALRAGAAGFLLKDIEPEELVQGVRTAARGDALLSPSITRRLIREYLAHPARPPAPDVLHGLTSREREVTALVARGLSNGEIARRMVISPATAKTHVSRAMVKAGARDRAQLVVLAYESGLVAPGAPL</sequence>
<organism evidence="8 9">
    <name type="scientific">Nocardiopsis composta</name>
    <dbReference type="NCBI Taxonomy" id="157465"/>
    <lineage>
        <taxon>Bacteria</taxon>
        <taxon>Bacillati</taxon>
        <taxon>Actinomycetota</taxon>
        <taxon>Actinomycetes</taxon>
        <taxon>Streptosporangiales</taxon>
        <taxon>Nocardiopsidaceae</taxon>
        <taxon>Nocardiopsis</taxon>
    </lineage>
</organism>
<protein>
    <submittedName>
        <fullName evidence="8">DNA-binding NarL/FixJ family response regulator</fullName>
    </submittedName>
</protein>
<dbReference type="SMART" id="SM00421">
    <property type="entry name" value="HTH_LUXR"/>
    <property type="match status" value="1"/>
</dbReference>
<dbReference type="EMBL" id="JACHDB010000002">
    <property type="protein sequence ID" value="MBB5435951.1"/>
    <property type="molecule type" value="Genomic_DNA"/>
</dbReference>
<keyword evidence="3 8" id="KW-0238">DNA-binding</keyword>
<dbReference type="Pfam" id="PF00196">
    <property type="entry name" value="GerE"/>
    <property type="match status" value="1"/>
</dbReference>
<dbReference type="SMART" id="SM00448">
    <property type="entry name" value="REC"/>
    <property type="match status" value="1"/>
</dbReference>
<keyword evidence="4" id="KW-0804">Transcription</keyword>
<dbReference type="InterPro" id="IPR001789">
    <property type="entry name" value="Sig_transdc_resp-reg_receiver"/>
</dbReference>
<evidence type="ECO:0000256" key="5">
    <source>
        <dbReference type="PROSITE-ProRule" id="PRU00169"/>
    </source>
</evidence>
<dbReference type="PRINTS" id="PR00038">
    <property type="entry name" value="HTHLUXR"/>
</dbReference>
<dbReference type="PANTHER" id="PTHR43214:SF24">
    <property type="entry name" value="TRANSCRIPTIONAL REGULATORY PROTEIN NARL-RELATED"/>
    <property type="match status" value="1"/>
</dbReference>
<dbReference type="InterPro" id="IPR039420">
    <property type="entry name" value="WalR-like"/>
</dbReference>
<dbReference type="GO" id="GO:0000160">
    <property type="term" value="P:phosphorelay signal transduction system"/>
    <property type="evidence" value="ECO:0007669"/>
    <property type="project" value="InterPro"/>
</dbReference>
<dbReference type="AlphaFoldDB" id="A0A7W8QUL9"/>
<feature type="domain" description="Response regulatory" evidence="7">
    <location>
        <begin position="3"/>
        <end position="121"/>
    </location>
</feature>
<dbReference type="RefSeq" id="WP_184399159.1">
    <property type="nucleotide sequence ID" value="NZ_BAAAJD010000089.1"/>
</dbReference>
<dbReference type="Pfam" id="PF00072">
    <property type="entry name" value="Response_reg"/>
    <property type="match status" value="1"/>
</dbReference>
<reference evidence="8 9" key="1">
    <citation type="submission" date="2020-08" db="EMBL/GenBank/DDBJ databases">
        <title>Sequencing the genomes of 1000 actinobacteria strains.</title>
        <authorList>
            <person name="Klenk H.-P."/>
        </authorList>
    </citation>
    <scope>NUCLEOTIDE SEQUENCE [LARGE SCALE GENOMIC DNA]</scope>
    <source>
        <strain evidence="8 9">DSM 44551</strain>
    </source>
</reference>
<keyword evidence="2" id="KW-0805">Transcription regulation</keyword>
<keyword evidence="1 5" id="KW-0597">Phosphoprotein</keyword>
<feature type="domain" description="HTH luxR-type" evidence="6">
    <location>
        <begin position="148"/>
        <end position="213"/>
    </location>
</feature>